<dbReference type="InterPro" id="IPR010679">
    <property type="entry name" value="DUF1254"/>
</dbReference>
<dbReference type="RefSeq" id="WP_111435400.1">
    <property type="nucleotide sequence ID" value="NZ_JACIGG010000003.1"/>
</dbReference>
<evidence type="ECO:0000259" key="2">
    <source>
        <dbReference type="Pfam" id="PF06742"/>
    </source>
</evidence>
<dbReference type="InterPro" id="IPR010621">
    <property type="entry name" value="DUF1214"/>
</dbReference>
<accession>A0A327JM77</accession>
<evidence type="ECO:0000256" key="1">
    <source>
        <dbReference type="SAM" id="SignalP"/>
    </source>
</evidence>
<protein>
    <submittedName>
        <fullName evidence="4">Uncharacterized protein</fullName>
    </submittedName>
</protein>
<dbReference type="Gene3D" id="1.10.3360.10">
    <property type="entry name" value="VPA0735-like domain"/>
    <property type="match status" value="1"/>
</dbReference>
<feature type="signal peptide" evidence="1">
    <location>
        <begin position="1"/>
        <end position="26"/>
    </location>
</feature>
<feature type="domain" description="DUF1254" evidence="3">
    <location>
        <begin position="108"/>
        <end position="229"/>
    </location>
</feature>
<proteinExistence type="predicted"/>
<comment type="caution">
    <text evidence="4">The sequence shown here is derived from an EMBL/GenBank/DDBJ whole genome shotgun (WGS) entry which is preliminary data.</text>
</comment>
<sequence>MTHRHWKSVAAGLALGLFSALPEASAQTYAADVPASVETPGVVETERLGTLKFFDGMPDEETVKKVYDNIDFSRGVEAFLTGIPAASIYGLCRGMEQAGIPAHTVGISEDLLDARSLWLTAQSTTVYVVTCLDLKQGPVVMEVAPGLLGGVDDAFFRWDTDIGITGPDQGRGGRYLFLPPHYDGPVPKMGFHIVRTRTNMHWLFARAFVTEAGIEATVAGVKAQMKVYPLAQAKSPPEQAFVNYSGKQMNTIHANDVTFFDELNAVVQNEPADAFDPEIAGLFAAIGIKKGVPFEPDARMKKILSDAAAVGNATVRAITFRPRERDRFYFYPDRTWYTSFTGGSHQFLDKGARGLDDRAMFHYSATGITPAMASPQVGTGSVYAFTPHDATGAYLNGGKTYKVTLPSPVPINNFWSFVVYSTQHRSMLETDQRLAGLDSTLEDVKPNEDGSYTVWFGPKAPKGKEGNWVQTMPGKGFMVILRLYGPLEPWFDKSWKPGDMERVD</sequence>
<dbReference type="Gene3D" id="2.60.40.1610">
    <property type="entry name" value="Domain of unknown function DUF1254"/>
    <property type="match status" value="1"/>
</dbReference>
<keyword evidence="1" id="KW-0732">Signal</keyword>
<dbReference type="SUPFAM" id="SSF160935">
    <property type="entry name" value="VPA0735-like"/>
    <property type="match status" value="1"/>
</dbReference>
<dbReference type="Pfam" id="PF06863">
    <property type="entry name" value="DUF1254"/>
    <property type="match status" value="1"/>
</dbReference>
<dbReference type="Proteomes" id="UP000249299">
    <property type="component" value="Unassembled WGS sequence"/>
</dbReference>
<dbReference type="InterPro" id="IPR037049">
    <property type="entry name" value="DUF1214_C_sf"/>
</dbReference>
<dbReference type="Pfam" id="PF06742">
    <property type="entry name" value="DUF1214"/>
    <property type="match status" value="1"/>
</dbReference>
<dbReference type="Gene3D" id="2.60.120.600">
    <property type="entry name" value="Domain of unknown function DUF1214, C-terminal domain"/>
    <property type="match status" value="1"/>
</dbReference>
<evidence type="ECO:0000313" key="5">
    <source>
        <dbReference type="Proteomes" id="UP000249299"/>
    </source>
</evidence>
<gene>
    <name evidence="4" type="ORF">CH339_16060</name>
</gene>
<evidence type="ECO:0000313" key="4">
    <source>
        <dbReference type="EMBL" id="RAI25952.1"/>
    </source>
</evidence>
<dbReference type="EMBL" id="NPEV01000038">
    <property type="protein sequence ID" value="RAI25952.1"/>
    <property type="molecule type" value="Genomic_DNA"/>
</dbReference>
<dbReference type="OrthoDB" id="272779at2"/>
<organism evidence="4 5">
    <name type="scientific">Rhodobium orientis</name>
    <dbReference type="NCBI Taxonomy" id="34017"/>
    <lineage>
        <taxon>Bacteria</taxon>
        <taxon>Pseudomonadati</taxon>
        <taxon>Pseudomonadota</taxon>
        <taxon>Alphaproteobacteria</taxon>
        <taxon>Hyphomicrobiales</taxon>
        <taxon>Rhodobiaceae</taxon>
        <taxon>Rhodobium</taxon>
    </lineage>
</organism>
<dbReference type="InterPro" id="IPR037050">
    <property type="entry name" value="DUF1254_sf"/>
</dbReference>
<name>A0A327JM77_9HYPH</name>
<feature type="chain" id="PRO_5016290896" evidence="1">
    <location>
        <begin position="27"/>
        <end position="504"/>
    </location>
</feature>
<dbReference type="PANTHER" id="PTHR36509:SF3">
    <property type="entry name" value="SIGNAL PEPTIDE PROTEIN"/>
    <property type="match status" value="1"/>
</dbReference>
<feature type="domain" description="DUF1214" evidence="2">
    <location>
        <begin position="381"/>
        <end position="487"/>
    </location>
</feature>
<keyword evidence="5" id="KW-1185">Reference proteome</keyword>
<dbReference type="PANTHER" id="PTHR36509">
    <property type="entry name" value="BLL3101 PROTEIN"/>
    <property type="match status" value="1"/>
</dbReference>
<reference evidence="4 5" key="1">
    <citation type="submission" date="2017-07" db="EMBL/GenBank/DDBJ databases">
        <title>Draft Genome Sequences of Select Purple Nonsulfur Bacteria.</title>
        <authorList>
            <person name="Lasarre B."/>
            <person name="Mckinlay J.B."/>
        </authorList>
    </citation>
    <scope>NUCLEOTIDE SEQUENCE [LARGE SCALE GENOMIC DNA]</scope>
    <source>
        <strain evidence="4 5">DSM 11290</strain>
    </source>
</reference>
<dbReference type="AlphaFoldDB" id="A0A327JM77"/>
<evidence type="ECO:0000259" key="3">
    <source>
        <dbReference type="Pfam" id="PF06863"/>
    </source>
</evidence>